<dbReference type="Proteomes" id="UP001235966">
    <property type="component" value="Unassembled WGS sequence"/>
</dbReference>
<dbReference type="Pfam" id="PF13088">
    <property type="entry name" value="BNR_2"/>
    <property type="match status" value="1"/>
</dbReference>
<feature type="chain" id="PRO_5047532452" description="exo-alpha-sialidase" evidence="4">
    <location>
        <begin position="27"/>
        <end position="553"/>
    </location>
</feature>
<dbReference type="InterPro" id="IPR026856">
    <property type="entry name" value="Sialidase_fam"/>
</dbReference>
<keyword evidence="6" id="KW-0326">Glycosidase</keyword>
<comment type="catalytic activity">
    <reaction evidence="1">
        <text>Hydrolysis of alpha-(2-&gt;3)-, alpha-(2-&gt;6)-, alpha-(2-&gt;8)- glycosidic linkages of terminal sialic acid residues in oligosaccharides, glycoproteins, glycolipids, colominic acid and synthetic substrates.</text>
        <dbReference type="EC" id="3.2.1.18"/>
    </reaction>
</comment>
<dbReference type="PANTHER" id="PTHR10628">
    <property type="entry name" value="SIALIDASE"/>
    <property type="match status" value="1"/>
</dbReference>
<dbReference type="InterPro" id="IPR023364">
    <property type="entry name" value="Trans_sialidase_dom3"/>
</dbReference>
<dbReference type="EC" id="3.2.1.18" evidence="3"/>
<evidence type="ECO:0000313" key="6">
    <source>
        <dbReference type="EMBL" id="MDP9800764.1"/>
    </source>
</evidence>
<name>A0ABT9NAL9_9ACTO</name>
<dbReference type="InterPro" id="IPR011040">
    <property type="entry name" value="Sialidase"/>
</dbReference>
<gene>
    <name evidence="6" type="ORF">J2S49_000840</name>
</gene>
<dbReference type="SUPFAM" id="SSF50939">
    <property type="entry name" value="Sialidases"/>
    <property type="match status" value="1"/>
</dbReference>
<evidence type="ECO:0000256" key="3">
    <source>
        <dbReference type="ARBA" id="ARBA00012733"/>
    </source>
</evidence>
<accession>A0ABT9NAL9</accession>
<dbReference type="InterPro" id="IPR036278">
    <property type="entry name" value="Sialidase_sf"/>
</dbReference>
<feature type="signal peptide" evidence="4">
    <location>
        <begin position="1"/>
        <end position="26"/>
    </location>
</feature>
<keyword evidence="7" id="KW-1185">Reference proteome</keyword>
<dbReference type="GO" id="GO:0004308">
    <property type="term" value="F:exo-alpha-sialidase activity"/>
    <property type="evidence" value="ECO:0007669"/>
    <property type="project" value="UniProtKB-EC"/>
</dbReference>
<dbReference type="Gene3D" id="2.40.220.10">
    <property type="entry name" value="Intramolecular Trans-sialidase, Domain 3"/>
    <property type="match status" value="1"/>
</dbReference>
<evidence type="ECO:0000259" key="5">
    <source>
        <dbReference type="Pfam" id="PF13088"/>
    </source>
</evidence>
<reference evidence="6 7" key="1">
    <citation type="submission" date="2023-07" db="EMBL/GenBank/DDBJ databases">
        <title>Sequencing the genomes of 1000 actinobacteria strains.</title>
        <authorList>
            <person name="Klenk H.-P."/>
        </authorList>
    </citation>
    <scope>NUCLEOTIDE SEQUENCE [LARGE SCALE GENOMIC DNA]</scope>
    <source>
        <strain evidence="6 7">DSM 102162</strain>
    </source>
</reference>
<evidence type="ECO:0000256" key="1">
    <source>
        <dbReference type="ARBA" id="ARBA00000427"/>
    </source>
</evidence>
<keyword evidence="6" id="KW-0378">Hydrolase</keyword>
<sequence length="553" mass="59530">MARKSTRAIGFIAALACTLSASLAQAAGSDTDSVGWKAFKSEVTVDSTFYRIPFLLETKSGVLVAGTDANRGTTGDSADNIDAAIRRRLPSGEWEAAQVPAALDLRDYSENSGYARASASVIDGIIMQDSSSNQLKVLIDLWPWNGGVFTKLNVWNDGSVHGGDPRSFVLGDGFASVAGHEMLLLSSKNRKGDANGEKGVINLNTNRADFDYVADVDGPRDSDGRIRVYHLEGQPRQYTAQGVDDSNLLLGAESEYSLSSDFELYKYGKQLNSHQVDTGKVVPMKIMYRDSELQMFNTQHILQVSSSDDGKTWKTDGLKTRDFRSPDSKYSLIAPGKAVQTRAGVHPGRLIVSVYTQKAGGTFAESVYSDDGGLNWNRGGDIPNNANLHESTIVELSGGTLLSFNRNPGNNGKVLWSYSADGAMTWSAPQSAFGDSAQGVASQVSAVALSKNLKSKKTGEELPTIAVLTPTERDRTHGVVHFGVVHNSETRPEIEWVGTTEITAAGKKFGYSSIEQLKNGKIGVLYEASPTGSWADGLKSIYYREIAATPAVK</sequence>
<evidence type="ECO:0000313" key="7">
    <source>
        <dbReference type="Proteomes" id="UP001235966"/>
    </source>
</evidence>
<proteinExistence type="inferred from homology"/>
<evidence type="ECO:0000256" key="4">
    <source>
        <dbReference type="SAM" id="SignalP"/>
    </source>
</evidence>
<dbReference type="EMBL" id="JAUSQW010000001">
    <property type="protein sequence ID" value="MDP9800764.1"/>
    <property type="molecule type" value="Genomic_DNA"/>
</dbReference>
<dbReference type="PANTHER" id="PTHR10628:SF30">
    <property type="entry name" value="EXO-ALPHA-SIALIDASE"/>
    <property type="match status" value="1"/>
</dbReference>
<comment type="similarity">
    <text evidence="2">Belongs to the glycosyl hydrolase 33 family.</text>
</comment>
<organism evidence="6 7">
    <name type="scientific">Arcanobacterium wilhelmae</name>
    <dbReference type="NCBI Taxonomy" id="1803177"/>
    <lineage>
        <taxon>Bacteria</taxon>
        <taxon>Bacillati</taxon>
        <taxon>Actinomycetota</taxon>
        <taxon>Actinomycetes</taxon>
        <taxon>Actinomycetales</taxon>
        <taxon>Actinomycetaceae</taxon>
        <taxon>Arcanobacterium</taxon>
    </lineage>
</organism>
<dbReference type="Gene3D" id="2.120.10.10">
    <property type="match status" value="1"/>
</dbReference>
<keyword evidence="4" id="KW-0732">Signal</keyword>
<comment type="caution">
    <text evidence="6">The sequence shown here is derived from an EMBL/GenBank/DDBJ whole genome shotgun (WGS) entry which is preliminary data.</text>
</comment>
<dbReference type="CDD" id="cd15482">
    <property type="entry name" value="Sialidase_non-viral"/>
    <property type="match status" value="1"/>
</dbReference>
<protein>
    <recommendedName>
        <fullName evidence="3">exo-alpha-sialidase</fullName>
        <ecNumber evidence="3">3.2.1.18</ecNumber>
    </recommendedName>
</protein>
<evidence type="ECO:0000256" key="2">
    <source>
        <dbReference type="ARBA" id="ARBA00009348"/>
    </source>
</evidence>
<feature type="domain" description="Sialidase" evidence="5">
    <location>
        <begin position="295"/>
        <end position="452"/>
    </location>
</feature>